<evidence type="ECO:0000259" key="6">
    <source>
        <dbReference type="Pfam" id="PF00135"/>
    </source>
</evidence>
<sequence length="496" mass="53450">MTEQDGSSVQVRIDTGIVAGVEDRGCVRFRGIPFAAPPFGQDRFRHPRPPEPWEGVRDASASGPGVPQPSLPDDPWDGYFNPQRQGEDCLTLDVWTPDAATAGLPVMVWIHGGGFMTGTGSAPAHDGFTFARDGIVHVGINYRLGIDGFTYLGEGTDNLGLRDQVAALEWVQRNIARFGGDPSRVTVFGQSAGALSVMDLLAMPSARGLFARAIAQSGSPLGPVAAEDALSVTARIAERLGVAATRDAFAEVPVARTVAEVLPMTMEFADPRRWGSRSFMVSPYRAVYGTPSLPEAPMAVAPSSSVPLLTGTVRNETTGFLQALGSVDSMNWLVGRSILSSLGVDGGIRRAYRGTRDPHRTIDLVEAAWTDWAFRAPTVHLVERRTAPSFLYEFRWESPAFPPGLGANHAMEVPFVRDDLATARAIGPAGELMYRGAPEGLASRMHRAWVDFAVTGDPGWPAYETSERQTMVFDTESAVESDPSGPERVAWGARRQ</sequence>
<evidence type="ECO:0000256" key="2">
    <source>
        <dbReference type="ARBA" id="ARBA00010515"/>
    </source>
</evidence>
<organism evidence="7 8">
    <name type="scientific">Microbacterium resistens</name>
    <dbReference type="NCBI Taxonomy" id="156977"/>
    <lineage>
        <taxon>Bacteria</taxon>
        <taxon>Bacillati</taxon>
        <taxon>Actinomycetota</taxon>
        <taxon>Actinomycetes</taxon>
        <taxon>Micrococcales</taxon>
        <taxon>Microbacteriaceae</taxon>
        <taxon>Microbacterium</taxon>
    </lineage>
</organism>
<feature type="compositionally biased region" description="Basic and acidic residues" evidence="5">
    <location>
        <begin position="42"/>
        <end position="57"/>
    </location>
</feature>
<dbReference type="InterPro" id="IPR019819">
    <property type="entry name" value="Carboxylesterase_B_CS"/>
</dbReference>
<dbReference type="EC" id="3.1.1.-" evidence="4"/>
<evidence type="ECO:0000256" key="4">
    <source>
        <dbReference type="RuleBase" id="RU361235"/>
    </source>
</evidence>
<evidence type="ECO:0000313" key="7">
    <source>
        <dbReference type="EMBL" id="MDR6867494.1"/>
    </source>
</evidence>
<gene>
    <name evidence="7" type="ORF">J2Y69_002097</name>
</gene>
<dbReference type="PROSITE" id="PS01173">
    <property type="entry name" value="LIPASE_GDXG_HIS"/>
    <property type="match status" value="1"/>
</dbReference>
<reference evidence="7 8" key="1">
    <citation type="submission" date="2023-07" db="EMBL/GenBank/DDBJ databases">
        <title>Sorghum-associated microbial communities from plants grown in Nebraska, USA.</title>
        <authorList>
            <person name="Schachtman D."/>
        </authorList>
    </citation>
    <scope>NUCLEOTIDE SEQUENCE [LARGE SCALE GENOMIC DNA]</scope>
    <source>
        <strain evidence="7 8">2980</strain>
    </source>
</reference>
<dbReference type="Gene3D" id="3.40.50.1820">
    <property type="entry name" value="alpha/beta hydrolase"/>
    <property type="match status" value="1"/>
</dbReference>
<feature type="domain" description="Carboxylesterase type B" evidence="6">
    <location>
        <begin position="9"/>
        <end position="479"/>
    </location>
</feature>
<dbReference type="PANTHER" id="PTHR11559">
    <property type="entry name" value="CARBOXYLESTERASE"/>
    <property type="match status" value="1"/>
</dbReference>
<comment type="similarity">
    <text evidence="1 4">Belongs to the type-B carboxylesterase/lipase family.</text>
</comment>
<dbReference type="EMBL" id="JAVDUM010000008">
    <property type="protein sequence ID" value="MDR6867494.1"/>
    <property type="molecule type" value="Genomic_DNA"/>
</dbReference>
<dbReference type="Pfam" id="PF00135">
    <property type="entry name" value="COesterase"/>
    <property type="match status" value="1"/>
</dbReference>
<feature type="region of interest" description="Disordered" evidence="5">
    <location>
        <begin position="474"/>
        <end position="496"/>
    </location>
</feature>
<comment type="caution">
    <text evidence="7">The sequence shown here is derived from an EMBL/GenBank/DDBJ whole genome shotgun (WGS) entry which is preliminary data.</text>
</comment>
<feature type="region of interest" description="Disordered" evidence="5">
    <location>
        <begin position="38"/>
        <end position="70"/>
    </location>
</feature>
<dbReference type="InterPro" id="IPR002168">
    <property type="entry name" value="Lipase_GDXG_HIS_AS"/>
</dbReference>
<evidence type="ECO:0000256" key="3">
    <source>
        <dbReference type="ARBA" id="ARBA00022801"/>
    </source>
</evidence>
<dbReference type="RefSeq" id="WP_310020345.1">
    <property type="nucleotide sequence ID" value="NZ_JAVDUM010000008.1"/>
</dbReference>
<dbReference type="PROSITE" id="PS00941">
    <property type="entry name" value="CARBOXYLESTERASE_B_2"/>
    <property type="match status" value="1"/>
</dbReference>
<dbReference type="InterPro" id="IPR019826">
    <property type="entry name" value="Carboxylesterase_B_AS"/>
</dbReference>
<proteinExistence type="inferred from homology"/>
<evidence type="ECO:0000256" key="1">
    <source>
        <dbReference type="ARBA" id="ARBA00005964"/>
    </source>
</evidence>
<evidence type="ECO:0000313" key="8">
    <source>
        <dbReference type="Proteomes" id="UP001259347"/>
    </source>
</evidence>
<dbReference type="PROSITE" id="PS00122">
    <property type="entry name" value="CARBOXYLESTERASE_B_1"/>
    <property type="match status" value="1"/>
</dbReference>
<dbReference type="InterPro" id="IPR050309">
    <property type="entry name" value="Type-B_Carboxylest/Lipase"/>
</dbReference>
<dbReference type="InterPro" id="IPR002018">
    <property type="entry name" value="CarbesteraseB"/>
</dbReference>
<name>A0ABU1SD26_9MICO</name>
<dbReference type="Proteomes" id="UP001259347">
    <property type="component" value="Unassembled WGS sequence"/>
</dbReference>
<accession>A0ABU1SD26</accession>
<evidence type="ECO:0000256" key="5">
    <source>
        <dbReference type="SAM" id="MobiDB-lite"/>
    </source>
</evidence>
<keyword evidence="8" id="KW-1185">Reference proteome</keyword>
<keyword evidence="3 4" id="KW-0378">Hydrolase</keyword>
<dbReference type="SUPFAM" id="SSF53474">
    <property type="entry name" value="alpha/beta-Hydrolases"/>
    <property type="match status" value="1"/>
</dbReference>
<comment type="similarity">
    <text evidence="2">Belongs to the 'GDXG' lipolytic enzyme family.</text>
</comment>
<protein>
    <recommendedName>
        <fullName evidence="4">Carboxylic ester hydrolase</fullName>
        <ecNumber evidence="4">3.1.1.-</ecNumber>
    </recommendedName>
</protein>
<dbReference type="InterPro" id="IPR029058">
    <property type="entry name" value="AB_hydrolase_fold"/>
</dbReference>